<dbReference type="NCBIfam" id="NF033429">
    <property type="entry name" value="ImuA_translesion"/>
    <property type="match status" value="1"/>
</dbReference>
<dbReference type="Gene3D" id="3.40.50.300">
    <property type="entry name" value="P-loop containing nucleotide triphosphate hydrolases"/>
    <property type="match status" value="1"/>
</dbReference>
<keyword evidence="3" id="KW-1185">Reference proteome</keyword>
<dbReference type="InterPro" id="IPR049428">
    <property type="entry name" value="RecA-like_N"/>
</dbReference>
<evidence type="ECO:0000259" key="1">
    <source>
        <dbReference type="Pfam" id="PF00154"/>
    </source>
</evidence>
<dbReference type="PIRSF" id="PIRSF037290">
    <property type="entry name" value="UCP037290"/>
    <property type="match status" value="1"/>
</dbReference>
<feature type="domain" description="RecA-like N-terminal" evidence="1">
    <location>
        <begin position="13"/>
        <end position="126"/>
    </location>
</feature>
<dbReference type="InterPro" id="IPR047610">
    <property type="entry name" value="ImuA_translesion"/>
</dbReference>
<accession>A0ABS2HKE8</accession>
<sequence length="232" mass="26166">MNSNLQALHNKQLIWKGTHTQPKVETSLSGFDSLDQQLGGWPKTGLTEVRSPISIGELRLLTPFLQQQAKEGLIVFINPPAEISSQYLAYHQIPISQVMVLTPEKENGALWAAEQCLKSGACKTVMLWHPELEIHQAKRLQVASETGQCAHFVFPQNNHALSLPIPLSIELSSHQQGIEVSVTKRKGGWSPTPFIVDMRQTWHYVAQQEKRLASRTTMGEVVHFPRQWQHRA</sequence>
<dbReference type="EMBL" id="JAFEUM010000003">
    <property type="protein sequence ID" value="MBM7036668.1"/>
    <property type="molecule type" value="Genomic_DNA"/>
</dbReference>
<name>A0ABS2HKE8_9VIBR</name>
<dbReference type="InterPro" id="IPR027417">
    <property type="entry name" value="P-loop_NTPase"/>
</dbReference>
<comment type="caution">
    <text evidence="2">The sequence shown here is derived from an EMBL/GenBank/DDBJ whole genome shotgun (WGS) entry which is preliminary data.</text>
</comment>
<dbReference type="RefSeq" id="WP_205158231.1">
    <property type="nucleotide sequence ID" value="NZ_JAFEUM010000003.1"/>
</dbReference>
<protein>
    <submittedName>
        <fullName evidence="2">Translesion DNA synthesis-associated protein ImuA</fullName>
    </submittedName>
</protein>
<organism evidence="2 3">
    <name type="scientific">Vibrio ulleungensis</name>
    <dbReference type="NCBI Taxonomy" id="2807619"/>
    <lineage>
        <taxon>Bacteria</taxon>
        <taxon>Pseudomonadati</taxon>
        <taxon>Pseudomonadota</taxon>
        <taxon>Gammaproteobacteria</taxon>
        <taxon>Vibrionales</taxon>
        <taxon>Vibrionaceae</taxon>
        <taxon>Vibrio</taxon>
    </lineage>
</organism>
<dbReference type="InterPro" id="IPR017166">
    <property type="entry name" value="UCP037290"/>
</dbReference>
<dbReference type="SUPFAM" id="SSF52540">
    <property type="entry name" value="P-loop containing nucleoside triphosphate hydrolases"/>
    <property type="match status" value="1"/>
</dbReference>
<evidence type="ECO:0000313" key="3">
    <source>
        <dbReference type="Proteomes" id="UP000809621"/>
    </source>
</evidence>
<dbReference type="Pfam" id="PF00154">
    <property type="entry name" value="RecA_N"/>
    <property type="match status" value="1"/>
</dbReference>
<reference evidence="2 3" key="1">
    <citation type="submission" date="2021-02" db="EMBL/GenBank/DDBJ databases">
        <authorList>
            <person name="Park J.-S."/>
        </authorList>
    </citation>
    <scope>NUCLEOTIDE SEQUENCE [LARGE SCALE GENOMIC DNA]</scope>
    <source>
        <strain evidence="2 3">188UL20-2</strain>
    </source>
</reference>
<proteinExistence type="predicted"/>
<evidence type="ECO:0000313" key="2">
    <source>
        <dbReference type="EMBL" id="MBM7036668.1"/>
    </source>
</evidence>
<gene>
    <name evidence="2" type="primary">imuA</name>
    <name evidence="2" type="ORF">JQC93_09635</name>
</gene>
<dbReference type="Proteomes" id="UP000809621">
    <property type="component" value="Unassembled WGS sequence"/>
</dbReference>